<organism evidence="2">
    <name type="scientific">marine metagenome</name>
    <dbReference type="NCBI Taxonomy" id="408172"/>
    <lineage>
        <taxon>unclassified sequences</taxon>
        <taxon>metagenomes</taxon>
        <taxon>ecological metagenomes</taxon>
    </lineage>
</organism>
<feature type="transmembrane region" description="Helical" evidence="1">
    <location>
        <begin position="7"/>
        <end position="27"/>
    </location>
</feature>
<keyword evidence="1" id="KW-0812">Transmembrane</keyword>
<dbReference type="EMBL" id="UINC01057084">
    <property type="protein sequence ID" value="SVB77864.1"/>
    <property type="molecule type" value="Genomic_DNA"/>
</dbReference>
<evidence type="ECO:0008006" key="3">
    <source>
        <dbReference type="Google" id="ProtNLM"/>
    </source>
</evidence>
<name>A0A382GSQ3_9ZZZZ</name>
<sequence length="164" mass="18251">MKPPGKIILYVAIGCLFAIMGGMVYYASLDEPELKKGDVVLLSVEVLDVNTIENHINLETIFLVKNHGNKTMTIPMISYELFANGKSIGTSSYSTEDIPMTGRALFLPGLEMPLDSSIKIKLTEKINDVYNAIANGEYVEYSVKGMYTIETAWHLIEMEFESSL</sequence>
<reference evidence="2" key="1">
    <citation type="submission" date="2018-05" db="EMBL/GenBank/DDBJ databases">
        <authorList>
            <person name="Lanie J.A."/>
            <person name="Ng W.-L."/>
            <person name="Kazmierczak K.M."/>
            <person name="Andrzejewski T.M."/>
            <person name="Davidsen T.M."/>
            <person name="Wayne K.J."/>
            <person name="Tettelin H."/>
            <person name="Glass J.I."/>
            <person name="Rusch D."/>
            <person name="Podicherti R."/>
            <person name="Tsui H.-C.T."/>
            <person name="Winkler M.E."/>
        </authorList>
    </citation>
    <scope>NUCLEOTIDE SEQUENCE</scope>
</reference>
<gene>
    <name evidence="2" type="ORF">METZ01_LOCUS230718</name>
</gene>
<proteinExistence type="predicted"/>
<keyword evidence="1" id="KW-0472">Membrane</keyword>
<keyword evidence="1" id="KW-1133">Transmembrane helix</keyword>
<dbReference type="AlphaFoldDB" id="A0A382GSQ3"/>
<evidence type="ECO:0000313" key="2">
    <source>
        <dbReference type="EMBL" id="SVB77864.1"/>
    </source>
</evidence>
<accession>A0A382GSQ3</accession>
<dbReference type="Gene3D" id="2.60.40.1820">
    <property type="match status" value="1"/>
</dbReference>
<evidence type="ECO:0000256" key="1">
    <source>
        <dbReference type="SAM" id="Phobius"/>
    </source>
</evidence>
<protein>
    <recommendedName>
        <fullName evidence="3">Late embryogenesis abundant protein LEA-2 subgroup domain-containing protein</fullName>
    </recommendedName>
</protein>